<name>A0A9P5JZ63_9AGAM</name>
<dbReference type="AlphaFoldDB" id="A0A9P5JZ63"/>
<dbReference type="OrthoDB" id="2430314at2759"/>
<dbReference type="Pfam" id="PF26138">
    <property type="entry name" value="DUF8040"/>
    <property type="match status" value="1"/>
</dbReference>
<dbReference type="EMBL" id="WHVB01000022">
    <property type="protein sequence ID" value="KAF8471628.1"/>
    <property type="molecule type" value="Genomic_DNA"/>
</dbReference>
<reference evidence="2" key="2">
    <citation type="journal article" date="2020" name="Nat. Commun.">
        <title>Large-scale genome sequencing of mycorrhizal fungi provides insights into the early evolution of symbiotic traits.</title>
        <authorList>
            <person name="Miyauchi S."/>
            <person name="Kiss E."/>
            <person name="Kuo A."/>
            <person name="Drula E."/>
            <person name="Kohler A."/>
            <person name="Sanchez-Garcia M."/>
            <person name="Morin E."/>
            <person name="Andreopoulos B."/>
            <person name="Barry K.W."/>
            <person name="Bonito G."/>
            <person name="Buee M."/>
            <person name="Carver A."/>
            <person name="Chen C."/>
            <person name="Cichocki N."/>
            <person name="Clum A."/>
            <person name="Culley D."/>
            <person name="Crous P.W."/>
            <person name="Fauchery L."/>
            <person name="Girlanda M."/>
            <person name="Hayes R.D."/>
            <person name="Keri Z."/>
            <person name="LaButti K."/>
            <person name="Lipzen A."/>
            <person name="Lombard V."/>
            <person name="Magnuson J."/>
            <person name="Maillard F."/>
            <person name="Murat C."/>
            <person name="Nolan M."/>
            <person name="Ohm R.A."/>
            <person name="Pangilinan J."/>
            <person name="Pereira M.F."/>
            <person name="Perotto S."/>
            <person name="Peter M."/>
            <person name="Pfister S."/>
            <person name="Riley R."/>
            <person name="Sitrit Y."/>
            <person name="Stielow J.B."/>
            <person name="Szollosi G."/>
            <person name="Zifcakova L."/>
            <person name="Stursova M."/>
            <person name="Spatafora J.W."/>
            <person name="Tedersoo L."/>
            <person name="Vaario L.M."/>
            <person name="Yamada A."/>
            <person name="Yan M."/>
            <person name="Wang P."/>
            <person name="Xu J."/>
            <person name="Bruns T."/>
            <person name="Baldrian P."/>
            <person name="Vilgalys R."/>
            <person name="Dunand C."/>
            <person name="Henrissat B."/>
            <person name="Grigoriev I.V."/>
            <person name="Hibbett D."/>
            <person name="Nagy L.G."/>
            <person name="Martin F.M."/>
        </authorList>
    </citation>
    <scope>NUCLEOTIDE SEQUENCE</scope>
    <source>
        <strain evidence="2">Prilba</strain>
    </source>
</reference>
<evidence type="ECO:0000313" key="2">
    <source>
        <dbReference type="EMBL" id="KAF8471628.1"/>
    </source>
</evidence>
<dbReference type="InterPro" id="IPR058353">
    <property type="entry name" value="DUF8040"/>
</dbReference>
<gene>
    <name evidence="2" type="ORF">DFH94DRAFT_636962</name>
</gene>
<proteinExistence type="predicted"/>
<evidence type="ECO:0000259" key="1">
    <source>
        <dbReference type="Pfam" id="PF26138"/>
    </source>
</evidence>
<feature type="domain" description="DUF8040" evidence="1">
    <location>
        <begin position="4"/>
        <end position="67"/>
    </location>
</feature>
<reference evidence="2" key="1">
    <citation type="submission" date="2019-10" db="EMBL/GenBank/DDBJ databases">
        <authorList>
            <consortium name="DOE Joint Genome Institute"/>
            <person name="Kuo A."/>
            <person name="Miyauchi S."/>
            <person name="Kiss E."/>
            <person name="Drula E."/>
            <person name="Kohler A."/>
            <person name="Sanchez-Garcia M."/>
            <person name="Andreopoulos B."/>
            <person name="Barry K.W."/>
            <person name="Bonito G."/>
            <person name="Buee M."/>
            <person name="Carver A."/>
            <person name="Chen C."/>
            <person name="Cichocki N."/>
            <person name="Clum A."/>
            <person name="Culley D."/>
            <person name="Crous P.W."/>
            <person name="Fauchery L."/>
            <person name="Girlanda M."/>
            <person name="Hayes R."/>
            <person name="Keri Z."/>
            <person name="LaButti K."/>
            <person name="Lipzen A."/>
            <person name="Lombard V."/>
            <person name="Magnuson J."/>
            <person name="Maillard F."/>
            <person name="Morin E."/>
            <person name="Murat C."/>
            <person name="Nolan M."/>
            <person name="Ohm R."/>
            <person name="Pangilinan J."/>
            <person name="Pereira M."/>
            <person name="Perotto S."/>
            <person name="Peter M."/>
            <person name="Riley R."/>
            <person name="Sitrit Y."/>
            <person name="Stielow B."/>
            <person name="Szollosi G."/>
            <person name="Zifcakova L."/>
            <person name="Stursova M."/>
            <person name="Spatafora J.W."/>
            <person name="Tedersoo L."/>
            <person name="Vaario L.-M."/>
            <person name="Yamada A."/>
            <person name="Yan M."/>
            <person name="Wang P."/>
            <person name="Xu J."/>
            <person name="Bruns T."/>
            <person name="Baldrian P."/>
            <person name="Vilgalys R."/>
            <person name="Henrissat B."/>
            <person name="Grigoriev I.V."/>
            <person name="Hibbett D."/>
            <person name="Nagy L.G."/>
            <person name="Martin F.M."/>
        </authorList>
    </citation>
    <scope>NUCLEOTIDE SEQUENCE</scope>
    <source>
        <strain evidence="2">Prilba</strain>
    </source>
</reference>
<dbReference type="Proteomes" id="UP000759537">
    <property type="component" value="Unassembled WGS sequence"/>
</dbReference>
<sequence>MFGECLAGHAEQFCRQMGMENFVFRRLLYDLQRRCGLHTTRHVSAEEQLAIFLQIARTGLCNSEMQE</sequence>
<keyword evidence="3" id="KW-1185">Reference proteome</keyword>
<comment type="caution">
    <text evidence="2">The sequence shown here is derived from an EMBL/GenBank/DDBJ whole genome shotgun (WGS) entry which is preliminary data.</text>
</comment>
<accession>A0A9P5JZ63</accession>
<organism evidence="2 3">
    <name type="scientific">Russula ochroleuca</name>
    <dbReference type="NCBI Taxonomy" id="152965"/>
    <lineage>
        <taxon>Eukaryota</taxon>
        <taxon>Fungi</taxon>
        <taxon>Dikarya</taxon>
        <taxon>Basidiomycota</taxon>
        <taxon>Agaricomycotina</taxon>
        <taxon>Agaricomycetes</taxon>
        <taxon>Russulales</taxon>
        <taxon>Russulaceae</taxon>
        <taxon>Russula</taxon>
    </lineage>
</organism>
<evidence type="ECO:0000313" key="3">
    <source>
        <dbReference type="Proteomes" id="UP000759537"/>
    </source>
</evidence>
<protein>
    <recommendedName>
        <fullName evidence="1">DUF8040 domain-containing protein</fullName>
    </recommendedName>
</protein>